<organism evidence="2 3">
    <name type="scientific">Actinocorallia longicatena</name>
    <dbReference type="NCBI Taxonomy" id="111803"/>
    <lineage>
        <taxon>Bacteria</taxon>
        <taxon>Bacillati</taxon>
        <taxon>Actinomycetota</taxon>
        <taxon>Actinomycetes</taxon>
        <taxon>Streptosporangiales</taxon>
        <taxon>Thermomonosporaceae</taxon>
        <taxon>Actinocorallia</taxon>
    </lineage>
</organism>
<evidence type="ECO:0000313" key="2">
    <source>
        <dbReference type="EMBL" id="GAA3212540.1"/>
    </source>
</evidence>
<evidence type="ECO:0000313" key="3">
    <source>
        <dbReference type="Proteomes" id="UP001501237"/>
    </source>
</evidence>
<proteinExistence type="predicted"/>
<name>A0ABP6QCK4_9ACTN</name>
<dbReference type="EMBL" id="BAAAUV010000007">
    <property type="protein sequence ID" value="GAA3212540.1"/>
    <property type="molecule type" value="Genomic_DNA"/>
</dbReference>
<sequence>MRKIGTAATSLALAAGSLTFASPALAAPATSVITIESINHAPNYIGDSVTIVGSLSKANGDGITGRPVLLDAAGNDKIVTTTDDGLFVAKLKFPKSGVLSARFLGDGSYKKSSATTQNYAIQYRTAIYNFKARPNPVEKNQAFSITGTTYRIGLDSDLHDQSQRTSAGLDLLTSTDGGKVWNWVASANSNGDGGFRFTQTAGGDARWRVVLKPNPVADGLLGTQREVWVDARYRTSLSAKVGPRNIRKGKKITVSGKLVHKVDGHWSALGKVRVAVLFRAKGSKTWKFKGWAWVGANGKYSKKIKDTRDGYWRVKYHGSGSNFVAYSGTTYVNVR</sequence>
<feature type="chain" id="PRO_5047007737" evidence="1">
    <location>
        <begin position="27"/>
        <end position="335"/>
    </location>
</feature>
<keyword evidence="3" id="KW-1185">Reference proteome</keyword>
<comment type="caution">
    <text evidence="2">The sequence shown here is derived from an EMBL/GenBank/DDBJ whole genome shotgun (WGS) entry which is preliminary data.</text>
</comment>
<keyword evidence="1" id="KW-0732">Signal</keyword>
<dbReference type="RefSeq" id="WP_344828770.1">
    <property type="nucleotide sequence ID" value="NZ_BAAAUV010000007.1"/>
</dbReference>
<gene>
    <name evidence="2" type="ORF">GCM10010468_31940</name>
</gene>
<feature type="signal peptide" evidence="1">
    <location>
        <begin position="1"/>
        <end position="26"/>
    </location>
</feature>
<protein>
    <submittedName>
        <fullName evidence="2">Uncharacterized protein</fullName>
    </submittedName>
</protein>
<evidence type="ECO:0000256" key="1">
    <source>
        <dbReference type="SAM" id="SignalP"/>
    </source>
</evidence>
<dbReference type="Proteomes" id="UP001501237">
    <property type="component" value="Unassembled WGS sequence"/>
</dbReference>
<accession>A0ABP6QCK4</accession>
<reference evidence="3" key="1">
    <citation type="journal article" date="2019" name="Int. J. Syst. Evol. Microbiol.">
        <title>The Global Catalogue of Microorganisms (GCM) 10K type strain sequencing project: providing services to taxonomists for standard genome sequencing and annotation.</title>
        <authorList>
            <consortium name="The Broad Institute Genomics Platform"/>
            <consortium name="The Broad Institute Genome Sequencing Center for Infectious Disease"/>
            <person name="Wu L."/>
            <person name="Ma J."/>
        </authorList>
    </citation>
    <scope>NUCLEOTIDE SEQUENCE [LARGE SCALE GENOMIC DNA]</scope>
    <source>
        <strain evidence="3">JCM 9377</strain>
    </source>
</reference>